<dbReference type="AlphaFoldDB" id="A0A9D1Q866"/>
<feature type="transmembrane region" description="Helical" evidence="1">
    <location>
        <begin position="186"/>
        <end position="210"/>
    </location>
</feature>
<comment type="caution">
    <text evidence="2">The sequence shown here is derived from an EMBL/GenBank/DDBJ whole genome shotgun (WGS) entry which is preliminary data.</text>
</comment>
<sequence>MIFKPARLGGGTLDPDTLAADKKNCKKFGPCGVGEKALYLNSFYIDRRYYITYPAVTRVFKRVAMSQGGFSQKGIFASIPYLVVEYDGGKQKQCNFKYEEQVDQMLDCIGRAHPEIKLVSAAAEARLAQREAELAARKKPELSHEAQRAIRTLQDAAAYLDQKPALTDELSKAARRKRAYLCSKPSYRWVALAITVLGLLSLLYGIVTLVQGTGSFGIYFALFGIAAIFMFSGVSVLPTARNNKNAIMARADRAKEEMAGYLKGYRGEFPLPARYAHPIVLRRMVRVIEEGRAARVPDALEAVKQDLKALNSGVEVDQQEYDEVVAIKAMFLNEDYQ</sequence>
<dbReference type="Proteomes" id="UP000823933">
    <property type="component" value="Unassembled WGS sequence"/>
</dbReference>
<evidence type="ECO:0000313" key="2">
    <source>
        <dbReference type="EMBL" id="HIW07824.1"/>
    </source>
</evidence>
<name>A0A9D1Q866_9FIRM</name>
<organism evidence="2 3">
    <name type="scientific">Candidatus Faecalibacterium intestinigallinarum</name>
    <dbReference type="NCBI Taxonomy" id="2838581"/>
    <lineage>
        <taxon>Bacteria</taxon>
        <taxon>Bacillati</taxon>
        <taxon>Bacillota</taxon>
        <taxon>Clostridia</taxon>
        <taxon>Eubacteriales</taxon>
        <taxon>Oscillospiraceae</taxon>
        <taxon>Faecalibacterium</taxon>
    </lineage>
</organism>
<reference evidence="2" key="2">
    <citation type="submission" date="2021-04" db="EMBL/GenBank/DDBJ databases">
        <authorList>
            <person name="Gilroy R."/>
        </authorList>
    </citation>
    <scope>NUCLEOTIDE SEQUENCE</scope>
    <source>
        <strain evidence="2">ChiHcolR34-3080</strain>
    </source>
</reference>
<accession>A0A9D1Q866</accession>
<protein>
    <submittedName>
        <fullName evidence="2">ATPase P</fullName>
    </submittedName>
</protein>
<evidence type="ECO:0000256" key="1">
    <source>
        <dbReference type="SAM" id="Phobius"/>
    </source>
</evidence>
<keyword evidence="1" id="KW-1133">Transmembrane helix</keyword>
<proteinExistence type="predicted"/>
<reference evidence="2" key="1">
    <citation type="journal article" date="2021" name="PeerJ">
        <title>Extensive microbial diversity within the chicken gut microbiome revealed by metagenomics and culture.</title>
        <authorList>
            <person name="Gilroy R."/>
            <person name="Ravi A."/>
            <person name="Getino M."/>
            <person name="Pursley I."/>
            <person name="Horton D.L."/>
            <person name="Alikhan N.F."/>
            <person name="Baker D."/>
            <person name="Gharbi K."/>
            <person name="Hall N."/>
            <person name="Watson M."/>
            <person name="Adriaenssens E.M."/>
            <person name="Foster-Nyarko E."/>
            <person name="Jarju S."/>
            <person name="Secka A."/>
            <person name="Antonio M."/>
            <person name="Oren A."/>
            <person name="Chaudhuri R.R."/>
            <person name="La Ragione R."/>
            <person name="Hildebrand F."/>
            <person name="Pallen M.J."/>
        </authorList>
    </citation>
    <scope>NUCLEOTIDE SEQUENCE</scope>
    <source>
        <strain evidence="2">ChiHcolR34-3080</strain>
    </source>
</reference>
<feature type="transmembrane region" description="Helical" evidence="1">
    <location>
        <begin position="216"/>
        <end position="240"/>
    </location>
</feature>
<keyword evidence="1" id="KW-0812">Transmembrane</keyword>
<evidence type="ECO:0000313" key="3">
    <source>
        <dbReference type="Proteomes" id="UP000823933"/>
    </source>
</evidence>
<dbReference type="EMBL" id="DXHQ01000004">
    <property type="protein sequence ID" value="HIW07824.1"/>
    <property type="molecule type" value="Genomic_DNA"/>
</dbReference>
<keyword evidence="1" id="KW-0472">Membrane</keyword>
<gene>
    <name evidence="2" type="ORF">H9890_00265</name>
</gene>